<organism evidence="11 12">
    <name type="scientific">Cyanistes caeruleus</name>
    <name type="common">Eurasian blue tit</name>
    <name type="synonym">Parus caeruleus</name>
    <dbReference type="NCBI Taxonomy" id="156563"/>
    <lineage>
        <taxon>Eukaryota</taxon>
        <taxon>Metazoa</taxon>
        <taxon>Chordata</taxon>
        <taxon>Craniata</taxon>
        <taxon>Vertebrata</taxon>
        <taxon>Euteleostomi</taxon>
        <taxon>Archelosauria</taxon>
        <taxon>Archosauria</taxon>
        <taxon>Dinosauria</taxon>
        <taxon>Saurischia</taxon>
        <taxon>Theropoda</taxon>
        <taxon>Coelurosauria</taxon>
        <taxon>Aves</taxon>
        <taxon>Neognathae</taxon>
        <taxon>Neoaves</taxon>
        <taxon>Telluraves</taxon>
        <taxon>Australaves</taxon>
        <taxon>Passeriformes</taxon>
        <taxon>Paridae</taxon>
        <taxon>Cyanistes</taxon>
    </lineage>
</organism>
<feature type="compositionally biased region" description="Pro residues" evidence="8">
    <location>
        <begin position="370"/>
        <end position="382"/>
    </location>
</feature>
<evidence type="ECO:0000259" key="9">
    <source>
        <dbReference type="PROSITE" id="PS51497"/>
    </source>
</evidence>
<keyword evidence="6" id="KW-0472">Membrane</keyword>
<feature type="region of interest" description="Disordered" evidence="8">
    <location>
        <begin position="260"/>
        <end position="281"/>
    </location>
</feature>
<dbReference type="Ensembl" id="ENSCCET00000016803.1">
    <property type="protein sequence ID" value="ENSCCEP00000010703.1"/>
    <property type="gene ID" value="ENSCCEG00000010580.1"/>
</dbReference>
<evidence type="ECO:0000256" key="4">
    <source>
        <dbReference type="ARBA" id="ARBA00022753"/>
    </source>
</evidence>
<dbReference type="GO" id="GO:0019075">
    <property type="term" value="P:virus maturation"/>
    <property type="evidence" value="ECO:0007669"/>
    <property type="project" value="TreeGrafter"/>
</dbReference>
<dbReference type="GO" id="GO:0015031">
    <property type="term" value="P:protein transport"/>
    <property type="evidence" value="ECO:0007669"/>
    <property type="project" value="UniProtKB-KW"/>
</dbReference>
<comment type="function">
    <text evidence="7">Component of the ESCRT-I complex, a regulator of vesicular trafficking process. Required for the sorting of endocytic ubiquitinated cargos into multivesicular bodies.</text>
</comment>
<gene>
    <name evidence="11" type="primary">MVB12B</name>
</gene>
<dbReference type="PROSITE" id="PS51497">
    <property type="entry name" value="UMA"/>
    <property type="match status" value="1"/>
</dbReference>
<evidence type="ECO:0000259" key="10">
    <source>
        <dbReference type="PROSITE" id="PS51498"/>
    </source>
</evidence>
<dbReference type="AlphaFoldDB" id="A0A8C0UJQ7"/>
<keyword evidence="12" id="KW-1185">Reference proteome</keyword>
<dbReference type="InterPro" id="IPR023340">
    <property type="entry name" value="UMA"/>
</dbReference>
<evidence type="ECO:0000313" key="12">
    <source>
        <dbReference type="Proteomes" id="UP000694410"/>
    </source>
</evidence>
<keyword evidence="5" id="KW-0653">Protein transport</keyword>
<name>A0A8C0UJQ7_CYACU</name>
<comment type="similarity">
    <text evidence="2">Belongs to the MVB12 family.</text>
</comment>
<dbReference type="GO" id="GO:0000813">
    <property type="term" value="C:ESCRT I complex"/>
    <property type="evidence" value="ECO:0007669"/>
    <property type="project" value="InterPro"/>
</dbReference>
<evidence type="ECO:0000256" key="2">
    <source>
        <dbReference type="ARBA" id="ARBA00010432"/>
    </source>
</evidence>
<keyword evidence="3" id="KW-0813">Transport</keyword>
<accession>A0A8C0UJQ7</accession>
<comment type="subcellular location">
    <subcellularLocation>
        <location evidence="1">Late endosome membrane</location>
        <topology evidence="1">Peripheral membrane protein</topology>
    </subcellularLocation>
</comment>
<proteinExistence type="inferred from homology"/>
<dbReference type="PANTHER" id="PTHR31547:SF1">
    <property type="entry name" value="MULTIVESICULAR BODY SUBUNIT 12B"/>
    <property type="match status" value="1"/>
</dbReference>
<evidence type="ECO:0000256" key="6">
    <source>
        <dbReference type="ARBA" id="ARBA00023136"/>
    </source>
</evidence>
<reference evidence="11" key="2">
    <citation type="submission" date="2025-09" db="UniProtKB">
        <authorList>
            <consortium name="Ensembl"/>
        </authorList>
    </citation>
    <scope>IDENTIFICATION</scope>
</reference>
<dbReference type="InterPro" id="IPR018798">
    <property type="entry name" value="MVB12A/B"/>
</dbReference>
<dbReference type="PANTHER" id="PTHR31547">
    <property type="entry name" value="MULTIVESICULAR BODY SUBUNIT 12B"/>
    <property type="match status" value="1"/>
</dbReference>
<evidence type="ECO:0000256" key="3">
    <source>
        <dbReference type="ARBA" id="ARBA00022448"/>
    </source>
</evidence>
<evidence type="ECO:0000256" key="8">
    <source>
        <dbReference type="SAM" id="MobiDB-lite"/>
    </source>
</evidence>
<dbReference type="InterPro" id="IPR040297">
    <property type="entry name" value="MVB12B"/>
</dbReference>
<reference evidence="11" key="1">
    <citation type="submission" date="2025-08" db="UniProtKB">
        <authorList>
            <consortium name="Ensembl"/>
        </authorList>
    </citation>
    <scope>IDENTIFICATION</scope>
</reference>
<evidence type="ECO:0000256" key="1">
    <source>
        <dbReference type="ARBA" id="ARBA00004633"/>
    </source>
</evidence>
<dbReference type="GO" id="GO:0046755">
    <property type="term" value="P:viral budding"/>
    <property type="evidence" value="ECO:0007669"/>
    <property type="project" value="TreeGrafter"/>
</dbReference>
<protein>
    <submittedName>
        <fullName evidence="11">Multivesicular body subunit 12B</fullName>
    </submittedName>
</protein>
<dbReference type="FunFam" id="2.100.10.50:FF:000002">
    <property type="entry name" value="Multivesicular body subunit 12B"/>
    <property type="match status" value="1"/>
</dbReference>
<evidence type="ECO:0000256" key="7">
    <source>
        <dbReference type="ARBA" id="ARBA00053101"/>
    </source>
</evidence>
<evidence type="ECO:0000256" key="5">
    <source>
        <dbReference type="ARBA" id="ARBA00022927"/>
    </source>
</evidence>
<dbReference type="Pfam" id="PF10240">
    <property type="entry name" value="DUF2464"/>
    <property type="match status" value="1"/>
</dbReference>
<sequence length="382" mass="42400">MEVCKLSLQFLETFSKVHQSSVLSAHSQSWGILSLVTELTLKLDRPDVSRAQTCSFLLPAARCLFRLGIVKCKPRSHWHQYSPLPFLEADQSIMPEVRDLTEALPDLPMDPITGVGVVASRSRAPTGYDVIAQTADGLDADLWKDGLFKSKVTRYLCFTRSFSKENSHLGNVLVDMKLIDIKDTLPVGFMPIQETIDTQEVAFRKKRLCIKFIPRDSTEAAICDIRILGRSKQAPPQYTFIGELNSMGIWYRMGRVPRNHDSAQPAAPPAQAPASTPAPNLPRHISLTLPASFRGKSHSTRLDLEHQHSNLYAISAMDGVPFMISEKFACAPEGMQPVDLLGITIKTLAEIEKEYDYSFRTEQSAAARLPPSPTRCPPGPPS</sequence>
<dbReference type="Gene3D" id="2.100.10.50">
    <property type="match status" value="1"/>
</dbReference>
<feature type="domain" description="MABP" evidence="10">
    <location>
        <begin position="109"/>
        <end position="255"/>
    </location>
</feature>
<dbReference type="GO" id="GO:0042058">
    <property type="term" value="P:regulation of epidermal growth factor receptor signaling pathway"/>
    <property type="evidence" value="ECO:0007669"/>
    <property type="project" value="TreeGrafter"/>
</dbReference>
<dbReference type="InterPro" id="IPR023341">
    <property type="entry name" value="MABP"/>
</dbReference>
<dbReference type="PROSITE" id="PS51498">
    <property type="entry name" value="MABP"/>
    <property type="match status" value="1"/>
</dbReference>
<feature type="domain" description="UMA" evidence="9">
    <location>
        <begin position="317"/>
        <end position="366"/>
    </location>
</feature>
<keyword evidence="4" id="KW-0967">Endosome</keyword>
<dbReference type="Proteomes" id="UP000694410">
    <property type="component" value="Unplaced"/>
</dbReference>
<dbReference type="GO" id="GO:0031902">
    <property type="term" value="C:late endosome membrane"/>
    <property type="evidence" value="ECO:0007669"/>
    <property type="project" value="UniProtKB-SubCell"/>
</dbReference>
<feature type="region of interest" description="Disordered" evidence="8">
    <location>
        <begin position="362"/>
        <end position="382"/>
    </location>
</feature>
<evidence type="ECO:0000313" key="11">
    <source>
        <dbReference type="Ensembl" id="ENSCCEP00000010703.1"/>
    </source>
</evidence>